<dbReference type="Proteomes" id="UP000613113">
    <property type="component" value="Unassembled WGS sequence"/>
</dbReference>
<evidence type="ECO:0000259" key="5">
    <source>
        <dbReference type="PROSITE" id="PS50931"/>
    </source>
</evidence>
<protein>
    <submittedName>
        <fullName evidence="6">LysR family transcriptional regulator</fullName>
    </submittedName>
</protein>
<dbReference type="SUPFAM" id="SSF46785">
    <property type="entry name" value="Winged helix' DNA-binding domain"/>
    <property type="match status" value="1"/>
</dbReference>
<keyword evidence="2" id="KW-0805">Transcription regulation</keyword>
<dbReference type="InterPro" id="IPR005119">
    <property type="entry name" value="LysR_subst-bd"/>
</dbReference>
<organism evidence="6 7">
    <name type="scientific">Undibacterium griseum</name>
    <dbReference type="NCBI Taxonomy" id="2762295"/>
    <lineage>
        <taxon>Bacteria</taxon>
        <taxon>Pseudomonadati</taxon>
        <taxon>Pseudomonadota</taxon>
        <taxon>Betaproteobacteria</taxon>
        <taxon>Burkholderiales</taxon>
        <taxon>Oxalobacteraceae</taxon>
        <taxon>Undibacterium</taxon>
    </lineage>
</organism>
<dbReference type="InterPro" id="IPR036390">
    <property type="entry name" value="WH_DNA-bd_sf"/>
</dbReference>
<dbReference type="InterPro" id="IPR058163">
    <property type="entry name" value="LysR-type_TF_proteobact-type"/>
</dbReference>
<accession>A0ABR6YJS5</accession>
<keyword evidence="7" id="KW-1185">Reference proteome</keyword>
<evidence type="ECO:0000256" key="2">
    <source>
        <dbReference type="ARBA" id="ARBA00023015"/>
    </source>
</evidence>
<keyword evidence="3" id="KW-0238">DNA-binding</keyword>
<proteinExistence type="inferred from homology"/>
<dbReference type="Gene3D" id="1.10.10.10">
    <property type="entry name" value="Winged helix-like DNA-binding domain superfamily/Winged helix DNA-binding domain"/>
    <property type="match status" value="1"/>
</dbReference>
<gene>
    <name evidence="6" type="ORF">H8K27_03290</name>
</gene>
<sequence>MDRLQSMRLFSKVVELGSFARAGQALEMSNAVVTRYIADLENHLGTRLLNRSTRRLSLTETGHVYLERVRQILADIDDAEAVASYASRKPGGTLRLYSVPHFGKAQLAPLLPEFAREFPDVVLDIKITDRHVDLVEEGIDVGFFLNLQKVDANMISRKLATSEVLVCAAPAYLEKYGTPATPDDISQHRCLNFSYEFLRDHWPVRERCQDPSSMRQIPIQSSLISNNADVLRACALAGMGLVLRTSFQQGDDIEQGRLIRLFPEHCFGTVSISMVYPSRRQLSAKVRSFVDFIAARFPHPEQDIWQQNV</sequence>
<keyword evidence="4" id="KW-0804">Transcription</keyword>
<reference evidence="6 7" key="1">
    <citation type="submission" date="2020-08" db="EMBL/GenBank/DDBJ databases">
        <title>Novel species isolated from subtropical streams in China.</title>
        <authorList>
            <person name="Lu H."/>
        </authorList>
    </citation>
    <scope>NUCLEOTIDE SEQUENCE [LARGE SCALE GENOMIC DNA]</scope>
    <source>
        <strain evidence="6 7">FT31W</strain>
    </source>
</reference>
<dbReference type="PROSITE" id="PS50931">
    <property type="entry name" value="HTH_LYSR"/>
    <property type="match status" value="1"/>
</dbReference>
<comment type="caution">
    <text evidence="6">The sequence shown here is derived from an EMBL/GenBank/DDBJ whole genome shotgun (WGS) entry which is preliminary data.</text>
</comment>
<dbReference type="InterPro" id="IPR000847">
    <property type="entry name" value="LysR_HTH_N"/>
</dbReference>
<dbReference type="Pfam" id="PF03466">
    <property type="entry name" value="LysR_substrate"/>
    <property type="match status" value="1"/>
</dbReference>
<feature type="domain" description="HTH lysR-type" evidence="5">
    <location>
        <begin position="1"/>
        <end position="59"/>
    </location>
</feature>
<dbReference type="SUPFAM" id="SSF53850">
    <property type="entry name" value="Periplasmic binding protein-like II"/>
    <property type="match status" value="1"/>
</dbReference>
<dbReference type="EMBL" id="JACOGC010000001">
    <property type="protein sequence ID" value="MBC3884147.1"/>
    <property type="molecule type" value="Genomic_DNA"/>
</dbReference>
<dbReference type="PANTHER" id="PTHR30537">
    <property type="entry name" value="HTH-TYPE TRANSCRIPTIONAL REGULATOR"/>
    <property type="match status" value="1"/>
</dbReference>
<name>A0ABR6YJS5_9BURK</name>
<evidence type="ECO:0000313" key="6">
    <source>
        <dbReference type="EMBL" id="MBC3884147.1"/>
    </source>
</evidence>
<dbReference type="RefSeq" id="WP_186861759.1">
    <property type="nucleotide sequence ID" value="NZ_JACOGC010000001.1"/>
</dbReference>
<dbReference type="Pfam" id="PF00126">
    <property type="entry name" value="HTH_1"/>
    <property type="match status" value="1"/>
</dbReference>
<evidence type="ECO:0000313" key="7">
    <source>
        <dbReference type="Proteomes" id="UP000613113"/>
    </source>
</evidence>
<evidence type="ECO:0000256" key="3">
    <source>
        <dbReference type="ARBA" id="ARBA00023125"/>
    </source>
</evidence>
<dbReference type="PANTHER" id="PTHR30537:SF5">
    <property type="entry name" value="HTH-TYPE TRANSCRIPTIONAL ACTIVATOR TTDR-RELATED"/>
    <property type="match status" value="1"/>
</dbReference>
<comment type="similarity">
    <text evidence="1">Belongs to the LysR transcriptional regulatory family.</text>
</comment>
<dbReference type="InterPro" id="IPR036388">
    <property type="entry name" value="WH-like_DNA-bd_sf"/>
</dbReference>
<evidence type="ECO:0000256" key="1">
    <source>
        <dbReference type="ARBA" id="ARBA00009437"/>
    </source>
</evidence>
<dbReference type="Gene3D" id="3.40.190.290">
    <property type="match status" value="1"/>
</dbReference>
<dbReference type="CDD" id="cd08422">
    <property type="entry name" value="PBP2_CrgA_like"/>
    <property type="match status" value="1"/>
</dbReference>
<evidence type="ECO:0000256" key="4">
    <source>
        <dbReference type="ARBA" id="ARBA00023163"/>
    </source>
</evidence>